<evidence type="ECO:0000313" key="1">
    <source>
        <dbReference type="EMBL" id="PVE13665.1"/>
    </source>
</evidence>
<comment type="caution">
    <text evidence="1">The sequence shown here is derived from an EMBL/GenBank/DDBJ whole genome shotgun (WGS) entry which is preliminary data.</text>
</comment>
<dbReference type="Proteomes" id="UP000245992">
    <property type="component" value="Unassembled WGS sequence"/>
</dbReference>
<accession>A0A2T7TEU1</accession>
<protein>
    <submittedName>
        <fullName evidence="1">Uncharacterized protein</fullName>
    </submittedName>
</protein>
<dbReference type="AlphaFoldDB" id="A0A2T7TEU1"/>
<evidence type="ECO:0000313" key="2">
    <source>
        <dbReference type="Proteomes" id="UP000245992"/>
    </source>
</evidence>
<dbReference type="RefSeq" id="WP_133243187.1">
    <property type="nucleotide sequence ID" value="NZ_AZSP01000019.1"/>
</dbReference>
<gene>
    <name evidence="1" type="ORF">Y717_14635</name>
</gene>
<reference evidence="1 2" key="1">
    <citation type="submission" date="2013-12" db="EMBL/GenBank/DDBJ databases">
        <title>Annotated genome of Streptomyces scopuliridis.</title>
        <authorList>
            <person name="Olson J.B."/>
        </authorList>
    </citation>
    <scope>NUCLEOTIDE SEQUENCE [LARGE SCALE GENOMIC DNA]</scope>
    <source>
        <strain evidence="1 2">RB72</strain>
    </source>
</reference>
<sequence>MLVPAYFPATVVLGVAGAVRATGHLASEILTGILLSIDRIKYRPGCSQGLEKASDLHVLPPSVVLM</sequence>
<organism evidence="1 2">
    <name type="scientific">Streptomyces scopuliridis RB72</name>
    <dbReference type="NCBI Taxonomy" id="1440053"/>
    <lineage>
        <taxon>Bacteria</taxon>
        <taxon>Bacillati</taxon>
        <taxon>Actinomycetota</taxon>
        <taxon>Actinomycetes</taxon>
        <taxon>Kitasatosporales</taxon>
        <taxon>Streptomycetaceae</taxon>
        <taxon>Streptomyces</taxon>
    </lineage>
</organism>
<keyword evidence="2" id="KW-1185">Reference proteome</keyword>
<proteinExistence type="predicted"/>
<dbReference type="EMBL" id="AZSP01000019">
    <property type="protein sequence ID" value="PVE13665.1"/>
    <property type="molecule type" value="Genomic_DNA"/>
</dbReference>
<name>A0A2T7TEU1_9ACTN</name>